<proteinExistence type="predicted"/>
<gene>
    <name evidence="2" type="ORF">LEP1GSC179_0481</name>
</gene>
<evidence type="ECO:0008006" key="4">
    <source>
        <dbReference type="Google" id="ProtNLM"/>
    </source>
</evidence>
<name>A0A0E2BA88_9LEPT</name>
<dbReference type="GeneID" id="29738751"/>
<dbReference type="Proteomes" id="UP000006329">
    <property type="component" value="Unassembled WGS sequence"/>
</dbReference>
<evidence type="ECO:0000256" key="1">
    <source>
        <dbReference type="SAM" id="SignalP"/>
    </source>
</evidence>
<evidence type="ECO:0000313" key="2">
    <source>
        <dbReference type="EMBL" id="EKO32117.1"/>
    </source>
</evidence>
<dbReference type="AlphaFoldDB" id="A0A0E2BA88"/>
<comment type="caution">
    <text evidence="2">The sequence shown here is derived from an EMBL/GenBank/DDBJ whole genome shotgun (WGS) entry which is preliminary data.</text>
</comment>
<keyword evidence="1" id="KW-0732">Signal</keyword>
<organism evidence="2 3">
    <name type="scientific">Leptospira santarosai str. MOR084</name>
    <dbReference type="NCBI Taxonomy" id="1049984"/>
    <lineage>
        <taxon>Bacteria</taxon>
        <taxon>Pseudomonadati</taxon>
        <taxon>Spirochaetota</taxon>
        <taxon>Spirochaetia</taxon>
        <taxon>Leptospirales</taxon>
        <taxon>Leptospiraceae</taxon>
        <taxon>Leptospira</taxon>
    </lineage>
</organism>
<dbReference type="RefSeq" id="WP_004461101.1">
    <property type="nucleotide sequence ID" value="NZ_AHON02000080.1"/>
</dbReference>
<keyword evidence="3" id="KW-1185">Reference proteome</keyword>
<sequence>MRFKLYSNILMLFLFFGECATTPIEEISFPDKGNLKFLSSKNPEAARVLKSVRDLETKNSSYSGEFSMRIENFIPKKESFSADGKILYDKPSGKMYIELSDPFFGMIVSRVFTDGNSIRIKTANDGTRIFPMGDILFKEPSGKKQSTIPFPVLYSLLSNNSSGLAGTDPTFVNLSEKAILVKKPGEDVTFWMTDFGISSVELLSKKSNLKAITKVQGTVSFPPKITITRIVEPKTNLDWNKIEIKMKRVVLSETIPASKFQF</sequence>
<feature type="signal peptide" evidence="1">
    <location>
        <begin position="1"/>
        <end position="20"/>
    </location>
</feature>
<accession>A0A0E2BA88</accession>
<reference evidence="2" key="1">
    <citation type="submission" date="2012-10" db="EMBL/GenBank/DDBJ databases">
        <authorList>
            <person name="Harkins D.M."/>
            <person name="Durkin A.S."/>
            <person name="Brinkac L.M."/>
            <person name="Haft D.H."/>
            <person name="Selengut J.D."/>
            <person name="Sanka R."/>
            <person name="DePew J."/>
            <person name="Purushe J."/>
            <person name="Matthias M.A."/>
            <person name="Vinetz J.M."/>
            <person name="Sutton G.G."/>
            <person name="Nierman W.C."/>
            <person name="Fouts D.E."/>
        </authorList>
    </citation>
    <scope>NUCLEOTIDE SEQUENCE [LARGE SCALE GENOMIC DNA]</scope>
    <source>
        <strain evidence="2">MOR084</strain>
    </source>
</reference>
<protein>
    <recommendedName>
        <fullName evidence="4">Lipoprotein</fullName>
    </recommendedName>
</protein>
<evidence type="ECO:0000313" key="3">
    <source>
        <dbReference type="Proteomes" id="UP000006329"/>
    </source>
</evidence>
<feature type="chain" id="PRO_5002392648" description="Lipoprotein" evidence="1">
    <location>
        <begin position="21"/>
        <end position="262"/>
    </location>
</feature>
<dbReference type="EMBL" id="AHON02000080">
    <property type="protein sequence ID" value="EKO32117.1"/>
    <property type="molecule type" value="Genomic_DNA"/>
</dbReference>